<feature type="compositionally biased region" description="Low complexity" evidence="1">
    <location>
        <begin position="22"/>
        <end position="40"/>
    </location>
</feature>
<proteinExistence type="predicted"/>
<evidence type="ECO:0000256" key="2">
    <source>
        <dbReference type="SAM" id="SignalP"/>
    </source>
</evidence>
<organism evidence="3 4">
    <name type="scientific">Caulobacter ginsengisoli</name>
    <dbReference type="NCBI Taxonomy" id="400775"/>
    <lineage>
        <taxon>Bacteria</taxon>
        <taxon>Pseudomonadati</taxon>
        <taxon>Pseudomonadota</taxon>
        <taxon>Alphaproteobacteria</taxon>
        <taxon>Caulobacterales</taxon>
        <taxon>Caulobacteraceae</taxon>
        <taxon>Caulobacter</taxon>
    </lineage>
</organism>
<feature type="chain" id="PRO_5046549631" description="Secreted protein" evidence="2">
    <location>
        <begin position="22"/>
        <end position="106"/>
    </location>
</feature>
<evidence type="ECO:0008006" key="5">
    <source>
        <dbReference type="Google" id="ProtNLM"/>
    </source>
</evidence>
<comment type="caution">
    <text evidence="3">The sequence shown here is derived from an EMBL/GenBank/DDBJ whole genome shotgun (WGS) entry which is preliminary data.</text>
</comment>
<accession>A0ABU0IKD9</accession>
<sequence length="106" mass="11243">MRRVVLMAVAASLLTVSAALADQPASSPTAPSAPAAPATPGAKPKVDMNDPNRIVCTREHVVGSNRPQKICMTVAERQRLKDQADRDMDISKHNIDVNLKATGGDN</sequence>
<evidence type="ECO:0000256" key="1">
    <source>
        <dbReference type="SAM" id="MobiDB-lite"/>
    </source>
</evidence>
<feature type="signal peptide" evidence="2">
    <location>
        <begin position="1"/>
        <end position="21"/>
    </location>
</feature>
<reference evidence="3 4" key="1">
    <citation type="submission" date="2023-07" db="EMBL/GenBank/DDBJ databases">
        <title>Genomic Encyclopedia of Type Strains, Phase IV (KMG-IV): sequencing the most valuable type-strain genomes for metagenomic binning, comparative biology and taxonomic classification.</title>
        <authorList>
            <person name="Goeker M."/>
        </authorList>
    </citation>
    <scope>NUCLEOTIDE SEQUENCE [LARGE SCALE GENOMIC DNA]</scope>
    <source>
        <strain evidence="3 4">DSM 18695</strain>
    </source>
</reference>
<gene>
    <name evidence="3" type="ORF">QO010_000221</name>
</gene>
<feature type="region of interest" description="Disordered" evidence="1">
    <location>
        <begin position="22"/>
        <end position="50"/>
    </location>
</feature>
<evidence type="ECO:0000313" key="3">
    <source>
        <dbReference type="EMBL" id="MDQ0462473.1"/>
    </source>
</evidence>
<dbReference type="EMBL" id="JAUSVS010000001">
    <property type="protein sequence ID" value="MDQ0462473.1"/>
    <property type="molecule type" value="Genomic_DNA"/>
</dbReference>
<dbReference type="Proteomes" id="UP001228905">
    <property type="component" value="Unassembled WGS sequence"/>
</dbReference>
<keyword evidence="2" id="KW-0732">Signal</keyword>
<name>A0ABU0IKD9_9CAUL</name>
<evidence type="ECO:0000313" key="4">
    <source>
        <dbReference type="Proteomes" id="UP001228905"/>
    </source>
</evidence>
<protein>
    <recommendedName>
        <fullName evidence="5">Secreted protein</fullName>
    </recommendedName>
</protein>
<keyword evidence="4" id="KW-1185">Reference proteome</keyword>
<dbReference type="RefSeq" id="WP_307344813.1">
    <property type="nucleotide sequence ID" value="NZ_JAUSVS010000001.1"/>
</dbReference>